<sequence length="77" mass="8596">MGLGGSVSEVLNYTYLQFALRASQKKSNGAPNGFYGEIDWDRYNSPMVDDEGYSIRPDEDGDILTCACVILHKKLFN</sequence>
<reference evidence="1 2" key="1">
    <citation type="journal article" date="2019" name="Genome Biol. Evol.">
        <title>Whole-Genome Sequencing of the Giant Devil Catfish, Bagarius yarrelli.</title>
        <authorList>
            <person name="Jiang W."/>
            <person name="Lv Y."/>
            <person name="Cheng L."/>
            <person name="Yang K."/>
            <person name="Chao B."/>
            <person name="Wang X."/>
            <person name="Li Y."/>
            <person name="Pan X."/>
            <person name="You X."/>
            <person name="Zhang Y."/>
            <person name="Yang J."/>
            <person name="Li J."/>
            <person name="Zhang X."/>
            <person name="Liu S."/>
            <person name="Sun C."/>
            <person name="Yang J."/>
            <person name="Shi Q."/>
        </authorList>
    </citation>
    <scope>NUCLEOTIDE SEQUENCE [LARGE SCALE GENOMIC DNA]</scope>
    <source>
        <strain evidence="1">JWS20170419001</strain>
        <tissue evidence="1">Muscle</tissue>
    </source>
</reference>
<evidence type="ECO:0000313" key="1">
    <source>
        <dbReference type="EMBL" id="TVK90648.1"/>
    </source>
</evidence>
<name>A0A556VYL5_BAGYA</name>
<comment type="caution">
    <text evidence="1">The sequence shown here is derived from an EMBL/GenBank/DDBJ whole genome shotgun (WGS) entry which is preliminary data.</text>
</comment>
<evidence type="ECO:0000313" key="2">
    <source>
        <dbReference type="Proteomes" id="UP000319801"/>
    </source>
</evidence>
<dbReference type="EMBL" id="VCAZ01000007">
    <property type="protein sequence ID" value="TVK90648.1"/>
    <property type="molecule type" value="Genomic_DNA"/>
</dbReference>
<keyword evidence="2" id="KW-1185">Reference proteome</keyword>
<protein>
    <submittedName>
        <fullName evidence="1">SH3-containing GRB2-like protein 3-interacting protein 1</fullName>
    </submittedName>
</protein>
<dbReference type="Proteomes" id="UP000319801">
    <property type="component" value="Unassembled WGS sequence"/>
</dbReference>
<gene>
    <name evidence="1" type="ORF">Baya_2729</name>
</gene>
<accession>A0A556VYL5</accession>
<dbReference type="AlphaFoldDB" id="A0A556VYL5"/>
<proteinExistence type="predicted"/>
<organism evidence="1 2">
    <name type="scientific">Bagarius yarrelli</name>
    <name type="common">Goonch</name>
    <name type="synonym">Bagrus yarrelli</name>
    <dbReference type="NCBI Taxonomy" id="175774"/>
    <lineage>
        <taxon>Eukaryota</taxon>
        <taxon>Metazoa</taxon>
        <taxon>Chordata</taxon>
        <taxon>Craniata</taxon>
        <taxon>Vertebrata</taxon>
        <taxon>Euteleostomi</taxon>
        <taxon>Actinopterygii</taxon>
        <taxon>Neopterygii</taxon>
        <taxon>Teleostei</taxon>
        <taxon>Ostariophysi</taxon>
        <taxon>Siluriformes</taxon>
        <taxon>Sisoridae</taxon>
        <taxon>Sisorinae</taxon>
        <taxon>Bagarius</taxon>
    </lineage>
</organism>
<dbReference type="OrthoDB" id="5593455at2759"/>